<comment type="caution">
    <text evidence="7">The sequence shown here is derived from an EMBL/GenBank/DDBJ whole genome shotgun (WGS) entry which is preliminary data.</text>
</comment>
<name>A0A6V8MCP6_9BACT</name>
<feature type="coiled-coil region" evidence="2">
    <location>
        <begin position="261"/>
        <end position="319"/>
    </location>
</feature>
<keyword evidence="4" id="KW-1133">Transmembrane helix</keyword>
<feature type="domain" description="Multidrug resistance protein MdtA-like alpha-helical hairpin" evidence="5">
    <location>
        <begin position="203"/>
        <end position="270"/>
    </location>
</feature>
<dbReference type="RefSeq" id="WP_183352511.1">
    <property type="nucleotide sequence ID" value="NZ_BLXX01000001.1"/>
</dbReference>
<evidence type="ECO:0000313" key="7">
    <source>
        <dbReference type="EMBL" id="GFO57727.1"/>
    </source>
</evidence>
<dbReference type="Gene3D" id="2.40.50.100">
    <property type="match status" value="1"/>
</dbReference>
<dbReference type="InterPro" id="IPR058625">
    <property type="entry name" value="MdtA-like_BSH"/>
</dbReference>
<feature type="compositionally biased region" description="Basic and acidic residues" evidence="3">
    <location>
        <begin position="28"/>
        <end position="58"/>
    </location>
</feature>
<dbReference type="InterPro" id="IPR050739">
    <property type="entry name" value="MFP"/>
</dbReference>
<keyword evidence="4" id="KW-0472">Membrane</keyword>
<dbReference type="Pfam" id="PF25876">
    <property type="entry name" value="HH_MFP_RND"/>
    <property type="match status" value="1"/>
</dbReference>
<dbReference type="PANTHER" id="PTHR30386">
    <property type="entry name" value="MEMBRANE FUSION SUBUNIT OF EMRAB-TOLC MULTIDRUG EFFLUX PUMP"/>
    <property type="match status" value="1"/>
</dbReference>
<feature type="domain" description="Multidrug resistance protein MdtA-like barrel-sandwich hybrid" evidence="6">
    <location>
        <begin position="111"/>
        <end position="351"/>
    </location>
</feature>
<sequence>MDEEARRNGAAEPSSSPGSGGEAPPQPAERRKEPRREEERQGEEAGARPEERQPDKGKGGAAKSRMKRIFGSRKVQVALGLTVLAVALLFWWYSSLWESTDDAQIDGHLNQVSARVAGQVTKVRFEDNQFVRAGSVLVEIDPTDYQVALERARAELAEATAAAEGARVGVPITSVDTANQVATARARVANARAGIVAASRQHAAARARVDEARAQSVKYQSDLRRYGPLAAKDIISRQQYDQALAQAQSAAASVAAADATMRAAAQQVTQARGQLAQAEAELRTAQTAPQQVRVARTRSASAEAALQRARSALRQAELNLQYTQVVAPVDGITGRKSVEPGQNVSPGQNLLFLVPVQDIWVTANFKEDQLRQIRPGQRATIAVDAYDRSYGGYVETIGAASGARFSLFPPENATGNYVKVVQRIPVRLRFDRGQDPEHLLRPGMSVVPKVRVQ</sequence>
<dbReference type="PANTHER" id="PTHR30386:SF19">
    <property type="entry name" value="MULTIDRUG EXPORT PROTEIN EMRA-RELATED"/>
    <property type="match status" value="1"/>
</dbReference>
<dbReference type="Gene3D" id="1.10.287.470">
    <property type="entry name" value="Helix hairpin bin"/>
    <property type="match status" value="1"/>
</dbReference>
<dbReference type="Pfam" id="PF25917">
    <property type="entry name" value="BSH_RND"/>
    <property type="match status" value="1"/>
</dbReference>
<protein>
    <submittedName>
        <fullName evidence="7">RND transporter</fullName>
    </submittedName>
</protein>
<dbReference type="PRINTS" id="PR01490">
    <property type="entry name" value="RTXTOXIND"/>
</dbReference>
<evidence type="ECO:0000313" key="8">
    <source>
        <dbReference type="Proteomes" id="UP000556026"/>
    </source>
</evidence>
<organism evidence="7 8">
    <name type="scientific">Geomonas silvestris</name>
    <dbReference type="NCBI Taxonomy" id="2740184"/>
    <lineage>
        <taxon>Bacteria</taxon>
        <taxon>Pseudomonadati</taxon>
        <taxon>Thermodesulfobacteriota</taxon>
        <taxon>Desulfuromonadia</taxon>
        <taxon>Geobacterales</taxon>
        <taxon>Geobacteraceae</taxon>
        <taxon>Geomonas</taxon>
    </lineage>
</organism>
<keyword evidence="4" id="KW-0812">Transmembrane</keyword>
<dbReference type="AlphaFoldDB" id="A0A6V8MCP6"/>
<dbReference type="Proteomes" id="UP000556026">
    <property type="component" value="Unassembled WGS sequence"/>
</dbReference>
<evidence type="ECO:0000259" key="6">
    <source>
        <dbReference type="Pfam" id="PF25917"/>
    </source>
</evidence>
<reference evidence="8" key="1">
    <citation type="submission" date="2020-06" db="EMBL/GenBank/DDBJ databases">
        <title>Draft genomic sequence of Geomonas sp. Red330.</title>
        <authorList>
            <person name="Itoh H."/>
            <person name="Zhenxing X."/>
            <person name="Ushijima N."/>
            <person name="Masuda Y."/>
            <person name="Shiratori Y."/>
            <person name="Senoo K."/>
        </authorList>
    </citation>
    <scope>NUCLEOTIDE SEQUENCE [LARGE SCALE GENOMIC DNA]</scope>
    <source>
        <strain evidence="8">Red330</strain>
    </source>
</reference>
<comment type="subcellular location">
    <subcellularLocation>
        <location evidence="1">Cell envelope</location>
    </subcellularLocation>
</comment>
<dbReference type="EMBL" id="BLXX01000001">
    <property type="protein sequence ID" value="GFO57727.1"/>
    <property type="molecule type" value="Genomic_DNA"/>
</dbReference>
<evidence type="ECO:0000256" key="4">
    <source>
        <dbReference type="SAM" id="Phobius"/>
    </source>
</evidence>
<dbReference type="SUPFAM" id="SSF111369">
    <property type="entry name" value="HlyD-like secretion proteins"/>
    <property type="match status" value="3"/>
</dbReference>
<keyword evidence="8" id="KW-1185">Reference proteome</keyword>
<feature type="region of interest" description="Disordered" evidence="3">
    <location>
        <begin position="1"/>
        <end position="64"/>
    </location>
</feature>
<evidence type="ECO:0000256" key="1">
    <source>
        <dbReference type="ARBA" id="ARBA00004196"/>
    </source>
</evidence>
<gene>
    <name evidence="7" type="ORF">GMST_00520</name>
</gene>
<evidence type="ECO:0000256" key="2">
    <source>
        <dbReference type="SAM" id="Coils"/>
    </source>
</evidence>
<proteinExistence type="predicted"/>
<evidence type="ECO:0000259" key="5">
    <source>
        <dbReference type="Pfam" id="PF25876"/>
    </source>
</evidence>
<dbReference type="Gene3D" id="2.40.30.170">
    <property type="match status" value="1"/>
</dbReference>
<evidence type="ECO:0000256" key="3">
    <source>
        <dbReference type="SAM" id="MobiDB-lite"/>
    </source>
</evidence>
<feature type="transmembrane region" description="Helical" evidence="4">
    <location>
        <begin position="75"/>
        <end position="93"/>
    </location>
</feature>
<dbReference type="GO" id="GO:0030313">
    <property type="term" value="C:cell envelope"/>
    <property type="evidence" value="ECO:0007669"/>
    <property type="project" value="UniProtKB-SubCell"/>
</dbReference>
<keyword evidence="2" id="KW-0175">Coiled coil</keyword>
<accession>A0A6V8MCP6</accession>
<dbReference type="InterPro" id="IPR058624">
    <property type="entry name" value="MdtA-like_HH"/>
</dbReference>